<proteinExistence type="predicted"/>
<gene>
    <name evidence="2" type="ORF">RUM43_006648</name>
</gene>
<sequence length="125" mass="14165">MEIKKNPKNGRKFTPPERPSCEMESSSIGMVRSWVPVVRGRLESGCNWITVRRFTHAYLCVSVTFLESCANMCAQRWPTAHAIRGVLGFDLDECGYMPDSEPVAFPLLPFGFHNKYLLCVMPHAI</sequence>
<dbReference type="EMBL" id="JAWJWE010000037">
    <property type="protein sequence ID" value="KAK6626337.1"/>
    <property type="molecule type" value="Genomic_DNA"/>
</dbReference>
<evidence type="ECO:0000313" key="2">
    <source>
        <dbReference type="EMBL" id="KAK6626337.1"/>
    </source>
</evidence>
<dbReference type="Proteomes" id="UP001372834">
    <property type="component" value="Unassembled WGS sequence"/>
</dbReference>
<evidence type="ECO:0000256" key="1">
    <source>
        <dbReference type="SAM" id="MobiDB-lite"/>
    </source>
</evidence>
<accession>A0AAN8S5K9</accession>
<feature type="region of interest" description="Disordered" evidence="1">
    <location>
        <begin position="1"/>
        <end position="23"/>
    </location>
</feature>
<comment type="caution">
    <text evidence="2">The sequence shown here is derived from an EMBL/GenBank/DDBJ whole genome shotgun (WGS) entry which is preliminary data.</text>
</comment>
<evidence type="ECO:0000313" key="3">
    <source>
        <dbReference type="Proteomes" id="UP001372834"/>
    </source>
</evidence>
<protein>
    <submittedName>
        <fullName evidence="2">Uncharacterized protein</fullName>
    </submittedName>
</protein>
<organism evidence="2 3">
    <name type="scientific">Polyplax serrata</name>
    <name type="common">Common mouse louse</name>
    <dbReference type="NCBI Taxonomy" id="468196"/>
    <lineage>
        <taxon>Eukaryota</taxon>
        <taxon>Metazoa</taxon>
        <taxon>Ecdysozoa</taxon>
        <taxon>Arthropoda</taxon>
        <taxon>Hexapoda</taxon>
        <taxon>Insecta</taxon>
        <taxon>Pterygota</taxon>
        <taxon>Neoptera</taxon>
        <taxon>Paraneoptera</taxon>
        <taxon>Psocodea</taxon>
        <taxon>Troctomorpha</taxon>
        <taxon>Phthiraptera</taxon>
        <taxon>Anoplura</taxon>
        <taxon>Polyplacidae</taxon>
        <taxon>Polyplax</taxon>
    </lineage>
</organism>
<dbReference type="AlphaFoldDB" id="A0AAN8S5K9"/>
<reference evidence="2 3" key="1">
    <citation type="submission" date="2023-10" db="EMBL/GenBank/DDBJ databases">
        <title>Genomes of two closely related lineages of the louse Polyplax serrata with different host specificities.</title>
        <authorList>
            <person name="Martinu J."/>
            <person name="Tarabai H."/>
            <person name="Stefka J."/>
            <person name="Hypsa V."/>
        </authorList>
    </citation>
    <scope>NUCLEOTIDE SEQUENCE [LARGE SCALE GENOMIC DNA]</scope>
    <source>
        <strain evidence="2">HR10_N</strain>
    </source>
</reference>
<feature type="compositionally biased region" description="Basic residues" evidence="1">
    <location>
        <begin position="1"/>
        <end position="11"/>
    </location>
</feature>
<name>A0AAN8S5K9_POLSC</name>